<sequence length="395" mass="43593">MNSSFNSPFVLPVNLNINNVSNTKAPQPLKGWTLAVKDLFHIDGIVTSAGNPDWADSHPLPTKTSETVSRLLDAGVQYVGKTITDELAYSLNGQNIHYPALVNCLDNERICGGSSSGSAVAVGRKLARIGLGTDTGGSIRIPASYNGLVGFRPSHGLISLKDVVPLAPSFDTAGWITNNIEDAVEIGKFLLPKSVEKHFMAAQPLVLNNLVESCEFKNELYTWLDSKFDKNWQSSLAVTSELLKDASDAFRVLQGREIWQTHGDWIKNTQPRFADDIQQRFQWCSTLSANDELAAIEQQQRLIKTVSLILNQQHYIVIPTTPGPAPRRDTSAREIAEYRKKLMQFTCIAGLTGCPQLHMPLFQQKNTAYGVSIIGPKNSDLELLFLGKQLMENIE</sequence>
<keyword evidence="3" id="KW-1185">Reference proteome</keyword>
<dbReference type="Gene3D" id="3.90.1300.10">
    <property type="entry name" value="Amidase signature (AS) domain"/>
    <property type="match status" value="1"/>
</dbReference>
<accession>K6X275</accession>
<dbReference type="NCBIfam" id="NF006169">
    <property type="entry name" value="PRK08310.1"/>
    <property type="match status" value="1"/>
</dbReference>
<dbReference type="Proteomes" id="UP000006334">
    <property type="component" value="Unassembled WGS sequence"/>
</dbReference>
<dbReference type="RefSeq" id="WP_008844575.1">
    <property type="nucleotide sequence ID" value="NZ_BAEN01000041.1"/>
</dbReference>
<feature type="domain" description="Amidase" evidence="1">
    <location>
        <begin position="265"/>
        <end position="384"/>
    </location>
</feature>
<evidence type="ECO:0000259" key="1">
    <source>
        <dbReference type="Pfam" id="PF01425"/>
    </source>
</evidence>
<dbReference type="OrthoDB" id="9811471at2"/>
<dbReference type="STRING" id="1127673.GLIP_2131"/>
<dbReference type="InterPro" id="IPR023631">
    <property type="entry name" value="Amidase_dom"/>
</dbReference>
<protein>
    <submittedName>
        <fullName evidence="2">Amidase</fullName>
    </submittedName>
</protein>
<dbReference type="SUPFAM" id="SSF75304">
    <property type="entry name" value="Amidase signature (AS) enzymes"/>
    <property type="match status" value="1"/>
</dbReference>
<dbReference type="EMBL" id="BAEN01000041">
    <property type="protein sequence ID" value="GAC14759.1"/>
    <property type="molecule type" value="Genomic_DNA"/>
</dbReference>
<dbReference type="AlphaFoldDB" id="K6X275"/>
<gene>
    <name evidence="2" type="ORF">GLIP_2131</name>
</gene>
<feature type="domain" description="Amidase" evidence="1">
    <location>
        <begin position="23"/>
        <end position="186"/>
    </location>
</feature>
<dbReference type="PANTHER" id="PTHR46310:SF7">
    <property type="entry name" value="AMIDASE 1"/>
    <property type="match status" value="1"/>
</dbReference>
<dbReference type="PANTHER" id="PTHR46310">
    <property type="entry name" value="AMIDASE 1"/>
    <property type="match status" value="1"/>
</dbReference>
<reference evidence="2 3" key="1">
    <citation type="journal article" date="2017" name="Antonie Van Leeuwenhoek">
        <title>Rhizobium rhizosphaerae sp. nov., a novel species isolated from rice rhizosphere.</title>
        <authorList>
            <person name="Zhao J.J."/>
            <person name="Zhang J."/>
            <person name="Zhang R.J."/>
            <person name="Zhang C.W."/>
            <person name="Yin H.Q."/>
            <person name="Zhang X.X."/>
        </authorList>
    </citation>
    <scope>NUCLEOTIDE SEQUENCE [LARGE SCALE GENOMIC DNA]</scope>
    <source>
        <strain evidence="2 3">E3</strain>
    </source>
</reference>
<evidence type="ECO:0000313" key="3">
    <source>
        <dbReference type="Proteomes" id="UP000006334"/>
    </source>
</evidence>
<dbReference type="InterPro" id="IPR020556">
    <property type="entry name" value="Amidase_CS"/>
</dbReference>
<dbReference type="eggNOG" id="COG0154">
    <property type="taxonomic scope" value="Bacteria"/>
</dbReference>
<proteinExistence type="predicted"/>
<organism evidence="2 3">
    <name type="scientific">Aliiglaciecola lipolytica E3</name>
    <dbReference type="NCBI Taxonomy" id="1127673"/>
    <lineage>
        <taxon>Bacteria</taxon>
        <taxon>Pseudomonadati</taxon>
        <taxon>Pseudomonadota</taxon>
        <taxon>Gammaproteobacteria</taxon>
        <taxon>Alteromonadales</taxon>
        <taxon>Alteromonadaceae</taxon>
        <taxon>Aliiglaciecola</taxon>
    </lineage>
</organism>
<dbReference type="PROSITE" id="PS00571">
    <property type="entry name" value="AMIDASES"/>
    <property type="match status" value="1"/>
</dbReference>
<comment type="caution">
    <text evidence="2">The sequence shown here is derived from an EMBL/GenBank/DDBJ whole genome shotgun (WGS) entry which is preliminary data.</text>
</comment>
<dbReference type="Pfam" id="PF01425">
    <property type="entry name" value="Amidase"/>
    <property type="match status" value="2"/>
</dbReference>
<dbReference type="InterPro" id="IPR036928">
    <property type="entry name" value="AS_sf"/>
</dbReference>
<evidence type="ECO:0000313" key="2">
    <source>
        <dbReference type="EMBL" id="GAC14759.1"/>
    </source>
</evidence>
<name>K6X275_9ALTE</name>